<gene>
    <name evidence="3" type="ORF">J8A68_000274</name>
</gene>
<name>A0A8J5QTD2_9ASCO</name>
<dbReference type="OrthoDB" id="2158714at2759"/>
<dbReference type="GO" id="GO:0007034">
    <property type="term" value="P:vacuolar transport"/>
    <property type="evidence" value="ECO:0007669"/>
    <property type="project" value="TreeGrafter"/>
</dbReference>
<organism evidence="3 4">
    <name type="scientific">[Candida] subhashii</name>
    <dbReference type="NCBI Taxonomy" id="561895"/>
    <lineage>
        <taxon>Eukaryota</taxon>
        <taxon>Fungi</taxon>
        <taxon>Dikarya</taxon>
        <taxon>Ascomycota</taxon>
        <taxon>Saccharomycotina</taxon>
        <taxon>Pichiomycetes</taxon>
        <taxon>Debaryomycetaceae</taxon>
        <taxon>Spathaspora</taxon>
    </lineage>
</organism>
<comment type="caution">
    <text evidence="3">The sequence shown here is derived from an EMBL/GenBank/DDBJ whole genome shotgun (WGS) entry which is preliminary data.</text>
</comment>
<evidence type="ECO:0008006" key="5">
    <source>
        <dbReference type="Google" id="ProtNLM"/>
    </source>
</evidence>
<keyword evidence="1" id="KW-0175">Coiled coil</keyword>
<dbReference type="RefSeq" id="XP_049266423.1">
    <property type="nucleotide sequence ID" value="XM_049406550.1"/>
</dbReference>
<dbReference type="Pfam" id="PF08432">
    <property type="entry name" value="Vfa1"/>
    <property type="match status" value="1"/>
</dbReference>
<dbReference type="InterPro" id="IPR013640">
    <property type="entry name" value="Vfa1"/>
</dbReference>
<reference evidence="3 4" key="1">
    <citation type="journal article" date="2021" name="DNA Res.">
        <title>Genome analysis of Candida subhashii reveals its hybrid nature and dual mitochondrial genome conformations.</title>
        <authorList>
            <person name="Mixao V."/>
            <person name="Hegedusova E."/>
            <person name="Saus E."/>
            <person name="Pryszcz L.P."/>
            <person name="Cillingova A."/>
            <person name="Nosek J."/>
            <person name="Gabaldon T."/>
        </authorList>
    </citation>
    <scope>NUCLEOTIDE SEQUENCE [LARGE SCALE GENOMIC DNA]</scope>
    <source>
        <strain evidence="3 4">CBS 10753</strain>
    </source>
</reference>
<evidence type="ECO:0000313" key="3">
    <source>
        <dbReference type="EMBL" id="KAG7666191.1"/>
    </source>
</evidence>
<protein>
    <recommendedName>
        <fullName evidence="5">VPS4-associated protein 1</fullName>
    </recommendedName>
</protein>
<sequence>MSKILPLFPNKYQVKLVASSDSKSCTICYKPTTTVMLCENKLDFFYVCPQHLQDENFASPIHQPDYLELMKTKDELMKKKEKLDKDIEVESPYLWNKVSDYWKKKEDNPKESEKTKYEKLKDEMKEVLVDLEKNTNQIKQYKFKLYKLHDAMYKSRLMLHQKKKYNKERSEKMQQEGFFPSAPSNKIE</sequence>
<evidence type="ECO:0000256" key="2">
    <source>
        <dbReference type="SAM" id="MobiDB-lite"/>
    </source>
</evidence>
<dbReference type="GeneID" id="73467075"/>
<dbReference type="AlphaFoldDB" id="A0A8J5QTD2"/>
<feature type="coiled-coil region" evidence="1">
    <location>
        <begin position="110"/>
        <end position="137"/>
    </location>
</feature>
<feature type="region of interest" description="Disordered" evidence="2">
    <location>
        <begin position="163"/>
        <end position="188"/>
    </location>
</feature>
<dbReference type="Proteomes" id="UP000694255">
    <property type="component" value="Unassembled WGS sequence"/>
</dbReference>
<dbReference type="PANTHER" id="PTHR28218">
    <property type="entry name" value="VPS4-ASSOCIATED PROTEIN 1"/>
    <property type="match status" value="1"/>
</dbReference>
<dbReference type="EMBL" id="JAGSYN010000034">
    <property type="protein sequence ID" value="KAG7666191.1"/>
    <property type="molecule type" value="Genomic_DNA"/>
</dbReference>
<accession>A0A8J5QTD2</accession>
<keyword evidence="4" id="KW-1185">Reference proteome</keyword>
<evidence type="ECO:0000313" key="4">
    <source>
        <dbReference type="Proteomes" id="UP000694255"/>
    </source>
</evidence>
<dbReference type="GO" id="GO:0005768">
    <property type="term" value="C:endosome"/>
    <property type="evidence" value="ECO:0007669"/>
    <property type="project" value="TreeGrafter"/>
</dbReference>
<proteinExistence type="predicted"/>
<dbReference type="PANTHER" id="PTHR28218:SF1">
    <property type="entry name" value="VPS4-ASSOCIATED PROTEIN 1"/>
    <property type="match status" value="1"/>
</dbReference>
<evidence type="ECO:0000256" key="1">
    <source>
        <dbReference type="SAM" id="Coils"/>
    </source>
</evidence>